<evidence type="ECO:0000313" key="2">
    <source>
        <dbReference type="EMBL" id="CAJ0578645.1"/>
    </source>
</evidence>
<keyword evidence="3" id="KW-1185">Reference proteome</keyword>
<evidence type="ECO:0000313" key="3">
    <source>
        <dbReference type="Proteomes" id="UP001177023"/>
    </source>
</evidence>
<dbReference type="EMBL" id="CATQJA010002654">
    <property type="protein sequence ID" value="CAJ0578645.1"/>
    <property type="molecule type" value="Genomic_DNA"/>
</dbReference>
<evidence type="ECO:0000256" key="1">
    <source>
        <dbReference type="SAM" id="SignalP"/>
    </source>
</evidence>
<feature type="chain" id="PRO_5041431831" evidence="1">
    <location>
        <begin position="17"/>
        <end position="201"/>
    </location>
</feature>
<feature type="non-terminal residue" evidence="2">
    <location>
        <position position="201"/>
    </location>
</feature>
<gene>
    <name evidence="2" type="ORF">MSPICULIGERA_LOCUS16888</name>
</gene>
<feature type="signal peptide" evidence="1">
    <location>
        <begin position="1"/>
        <end position="16"/>
    </location>
</feature>
<protein>
    <submittedName>
        <fullName evidence="2">Uncharacterized protein</fullName>
    </submittedName>
</protein>
<proteinExistence type="predicted"/>
<dbReference type="Proteomes" id="UP001177023">
    <property type="component" value="Unassembled WGS sequence"/>
</dbReference>
<sequence>MLPVFFIYFLISLLNAELQLPWDVERDFWCKVVGGMPSVLSSNYQYDGDIGVASMSTPLLFEHEMPEPSSPLGCSTVLSSHQGCAALLTDTNCGDPFMPWSIDFWKNENNTVLICKKEGRSLPCEQFERSHLQNDICINTIVHVEVMKAETTLYLMDLKVSYSLLAVRLERVARNGGVLLDRNSAATSQTSERLLSKRAEP</sequence>
<reference evidence="2" key="1">
    <citation type="submission" date="2023-06" db="EMBL/GenBank/DDBJ databases">
        <authorList>
            <person name="Delattre M."/>
        </authorList>
    </citation>
    <scope>NUCLEOTIDE SEQUENCE</scope>
    <source>
        <strain evidence="2">AF72</strain>
    </source>
</reference>
<accession>A0AA36GAN3</accession>
<name>A0AA36GAN3_9BILA</name>
<organism evidence="2 3">
    <name type="scientific">Mesorhabditis spiculigera</name>
    <dbReference type="NCBI Taxonomy" id="96644"/>
    <lineage>
        <taxon>Eukaryota</taxon>
        <taxon>Metazoa</taxon>
        <taxon>Ecdysozoa</taxon>
        <taxon>Nematoda</taxon>
        <taxon>Chromadorea</taxon>
        <taxon>Rhabditida</taxon>
        <taxon>Rhabditina</taxon>
        <taxon>Rhabditomorpha</taxon>
        <taxon>Rhabditoidea</taxon>
        <taxon>Rhabditidae</taxon>
        <taxon>Mesorhabditinae</taxon>
        <taxon>Mesorhabditis</taxon>
    </lineage>
</organism>
<comment type="caution">
    <text evidence="2">The sequence shown here is derived from an EMBL/GenBank/DDBJ whole genome shotgun (WGS) entry which is preliminary data.</text>
</comment>
<keyword evidence="1" id="KW-0732">Signal</keyword>
<dbReference type="AlphaFoldDB" id="A0AA36GAN3"/>